<keyword evidence="2" id="KW-1185">Reference proteome</keyword>
<accession>A0ACC5Q359</accession>
<name>A0ACC5Q359_DOLFA</name>
<comment type="caution">
    <text evidence="1">The sequence shown here is derived from an EMBL/GenBank/DDBJ whole genome shotgun (WGS) entry which is preliminary data.</text>
</comment>
<proteinExistence type="predicted"/>
<dbReference type="Proteomes" id="UP000597867">
    <property type="component" value="Unassembled WGS sequence"/>
</dbReference>
<gene>
    <name evidence="1" type="ORF">IQ222_12485</name>
</gene>
<sequence>MNTTKYPKRLIEVDLPIKRISAHARREKSIRHGHISTLHIWWARRPLAACRAVICAALWPDPVDENCPQFFRDLATAYINNFAKKAATDKELSKHCSTEIWSKWQVLAKLENQLDGNNIQHWNILRNSLLDFIADFANWDNSTQADYLETSRNLTQAAHEALGGIPGTKPLVVDPFAGGGSIPLEALRVGADAFASDINPVAVLLNKVVLEYIPKYGQQLADEVRKWGQWVKEEAEKELAQFYPKDADGSTPIAYLWARTIICEGPGCGAEVPLMRSLYLCKKSNRNIGLRIIPQPEEKRVDFEIIEKQKSKWVVSDHPEIEVKNPSFDGTVKRGSATCPCCGYTTLVASVKKQLKSRRGGTNDARLFCVVTTQPKNKGRFYRLPNDLDLEVIKEASIELKKRVNEHTGELSLIPDEPYPDETGVGALSTSVVYGMKVWGSLFTPRQGLSVSTLSLIVSKFKQQTYINDEKLAIAVQTCLGFIVDKVADKASSLCRWKTTAEYMGGNTFGRQALPMCYDFCEANMFEEISGGIISEVEWVYKMLLHCSLSISSTVGKVEYSSATFQPLPDDSVQGFFSDPPYYDAIAYGDLSDFFYVWMRRSIGNIYPSLLSNKLVDKTNEIVHLSKRFRGVYEHKTKEYFEYNMKLAMAESCRVLAPNGIGTVVFAHKSTSGWEAMLQAMVDAGWTITGSWPIDTEMGSRMNAMGTASLASSIHLVCRPRDSNEIGDWRDVLQELPQRIHEWMPRLASEGVVGADAIFACLGPALEIFSRYDRVEKASGELVTLKEYLEYVWAAVSKEALSMIFSNADTTSFEEDARLTAIWLWTLSTGSADNNETNASETDEEDDDETSSKPTKTSGYTLEFDAARKIAQGLGAHLEQLTRLVEVKGSTARLLPVSERIEYLFGKEEAQTPSKTKGKKSKKKEPEQLNLFAVLGITETEEDTDWGEKNLPQLGNTTLDCIHQSMILFAAGRSEALKRFLVDEGAGKDQRFWGLAQALSALYPTGTEEKRWVDGVLARKKGLGFS</sequence>
<protein>
    <submittedName>
        <fullName evidence="1">DUF1156 domain-containing protein</fullName>
    </submittedName>
</protein>
<dbReference type="EMBL" id="JADEWF010000039">
    <property type="protein sequence ID" value="MBE9219591.1"/>
    <property type="molecule type" value="Genomic_DNA"/>
</dbReference>
<reference evidence="1" key="1">
    <citation type="submission" date="2020-10" db="EMBL/GenBank/DDBJ databases">
        <authorList>
            <person name="Castelo-Branco R."/>
            <person name="Eusebio N."/>
            <person name="Adriana R."/>
            <person name="Vieira A."/>
            <person name="Brugerolle De Fraissinette N."/>
            <person name="Rezende De Castro R."/>
            <person name="Schneider M.P."/>
            <person name="Vasconcelos V."/>
            <person name="Leao P.N."/>
        </authorList>
    </citation>
    <scope>NUCLEOTIDE SEQUENCE</scope>
    <source>
        <strain evidence="1">LEGE 04289</strain>
    </source>
</reference>
<organism evidence="1 2">
    <name type="scientific">Dolichospermum flos-aquae LEGE 04289</name>
    <dbReference type="NCBI Taxonomy" id="1828708"/>
    <lineage>
        <taxon>Bacteria</taxon>
        <taxon>Bacillati</taxon>
        <taxon>Cyanobacteriota</taxon>
        <taxon>Cyanophyceae</taxon>
        <taxon>Nostocales</taxon>
        <taxon>Aphanizomenonaceae</taxon>
        <taxon>Dolichospermum</taxon>
    </lineage>
</organism>
<evidence type="ECO:0000313" key="2">
    <source>
        <dbReference type="Proteomes" id="UP000597867"/>
    </source>
</evidence>
<evidence type="ECO:0000313" key="1">
    <source>
        <dbReference type="EMBL" id="MBE9219591.1"/>
    </source>
</evidence>